<dbReference type="InterPro" id="IPR009056">
    <property type="entry name" value="Cyt_c-like_dom"/>
</dbReference>
<dbReference type="RefSeq" id="WP_170142043.1">
    <property type="nucleotide sequence ID" value="NZ_QPJY01000002.1"/>
</dbReference>
<dbReference type="EMBL" id="QPJY01000002">
    <property type="protein sequence ID" value="RCX31761.1"/>
    <property type="molecule type" value="Genomic_DNA"/>
</dbReference>
<evidence type="ECO:0000256" key="3">
    <source>
        <dbReference type="ARBA" id="ARBA00022617"/>
    </source>
</evidence>
<feature type="transmembrane region" description="Helical" evidence="10">
    <location>
        <begin position="481"/>
        <end position="499"/>
    </location>
</feature>
<dbReference type="GO" id="GO:0033573">
    <property type="term" value="C:high-affinity iron permease complex"/>
    <property type="evidence" value="ECO:0007669"/>
    <property type="project" value="InterPro"/>
</dbReference>
<name>A0A369CDX1_9GAMM</name>
<evidence type="ECO:0000256" key="5">
    <source>
        <dbReference type="ARBA" id="ARBA00022723"/>
    </source>
</evidence>
<keyword evidence="4 10" id="KW-0812">Transmembrane</keyword>
<dbReference type="GO" id="GO:0015093">
    <property type="term" value="F:ferrous iron transmembrane transporter activity"/>
    <property type="evidence" value="ECO:0007669"/>
    <property type="project" value="TreeGrafter"/>
</dbReference>
<dbReference type="PANTHER" id="PTHR31632:SF2">
    <property type="entry name" value="PLASMA MEMBRANE IRON PERMEASE"/>
    <property type="match status" value="1"/>
</dbReference>
<dbReference type="Pfam" id="PF03239">
    <property type="entry name" value="FTR1"/>
    <property type="match status" value="2"/>
</dbReference>
<comment type="subcellular location">
    <subcellularLocation>
        <location evidence="1">Membrane</location>
        <topology evidence="1">Multi-pass membrane protein</topology>
    </subcellularLocation>
</comment>
<evidence type="ECO:0000256" key="9">
    <source>
        <dbReference type="PROSITE-ProRule" id="PRU00433"/>
    </source>
</evidence>
<reference evidence="13 14" key="1">
    <citation type="submission" date="2018-07" db="EMBL/GenBank/DDBJ databases">
        <title>Genomic Encyclopedia of Type Strains, Phase IV (KMG-IV): sequencing the most valuable type-strain genomes for metagenomic binning, comparative biology and taxonomic classification.</title>
        <authorList>
            <person name="Goeker M."/>
        </authorList>
    </citation>
    <scope>NUCLEOTIDE SEQUENCE [LARGE SCALE GENOMIC DNA]</scope>
    <source>
        <strain evidence="13 14">DSM 26407</strain>
    </source>
</reference>
<dbReference type="PANTHER" id="PTHR31632">
    <property type="entry name" value="IRON TRANSPORTER FTH1"/>
    <property type="match status" value="1"/>
</dbReference>
<dbReference type="Pfam" id="PF00034">
    <property type="entry name" value="Cytochrom_C"/>
    <property type="match status" value="1"/>
</dbReference>
<keyword evidence="11" id="KW-0732">Signal</keyword>
<dbReference type="PROSITE" id="PS51007">
    <property type="entry name" value="CYTC"/>
    <property type="match status" value="1"/>
</dbReference>
<evidence type="ECO:0000256" key="6">
    <source>
        <dbReference type="ARBA" id="ARBA00022989"/>
    </source>
</evidence>
<evidence type="ECO:0000256" key="4">
    <source>
        <dbReference type="ARBA" id="ARBA00022692"/>
    </source>
</evidence>
<keyword evidence="6 10" id="KW-1133">Transmembrane helix</keyword>
<feature type="transmembrane region" description="Helical" evidence="10">
    <location>
        <begin position="519"/>
        <end position="542"/>
    </location>
</feature>
<keyword evidence="14" id="KW-1185">Reference proteome</keyword>
<sequence length="630" mass="67359">MLRAVALLLLILPAAHANADASLQRVLQTLDYVAVDYPEAVNGDGTLASEAEYAEMREFTTSVRETLARQPQEPRRAPLLELAGSLERLVAERAQPATVAAQAARLRGRLIDAYDVVSLPARAPDLARAETLYARDCATCHGADGRGDGPQAARLDPPPVNFRDGERYRLRTLYGVYSTITLGVPGTGMAAYTGLSDPERWSLAFLVSAMGAPAAEASPRTAGPDSPVADPRRLVTLSPAEAENRYGPEAAVLMAELTRTPETLFKGDESPLDHARRQLAASLDHYRSGDRQTAYTLAVDAYLEGFELTEGGLNAVAPELRETIEHEMGAFRNAVRVGAPVETVAGARERIDGLLEEAAAALDQTGLSGSAAFTGALVILLREGLEAILVVAALAAFLVKTGRRDALPYLHAGWAGALAAGFLTWWISTYLVQIGGAGRELTEGVAALVAAAVLFYLGFWLHSKSQAAQWQRFIHDRVNRALSATTLWSLAGLSFITVYREAFETILFYQALWVQTHAGSQHLVLSGLAVAAVLLAVLAWLILRFSTRLPLRQFFGVTGVFMFLLAIAFAGKGVVALQEAGLLPSSPVGIPSIELLGIYPNLQSLGLQAGLVALGGLMLLASRSRKTMDA</sequence>
<accession>A0A369CDX1</accession>
<evidence type="ECO:0000256" key="7">
    <source>
        <dbReference type="ARBA" id="ARBA00023004"/>
    </source>
</evidence>
<dbReference type="GO" id="GO:0020037">
    <property type="term" value="F:heme binding"/>
    <property type="evidence" value="ECO:0007669"/>
    <property type="project" value="InterPro"/>
</dbReference>
<gene>
    <name evidence="13" type="ORF">DFQ59_102108</name>
</gene>
<evidence type="ECO:0000313" key="14">
    <source>
        <dbReference type="Proteomes" id="UP000252707"/>
    </source>
</evidence>
<feature type="transmembrane region" description="Helical" evidence="10">
    <location>
        <begin position="598"/>
        <end position="621"/>
    </location>
</feature>
<keyword evidence="8 10" id="KW-0472">Membrane</keyword>
<dbReference type="Proteomes" id="UP000252707">
    <property type="component" value="Unassembled WGS sequence"/>
</dbReference>
<comment type="caution">
    <text evidence="13">The sequence shown here is derived from an EMBL/GenBank/DDBJ whole genome shotgun (WGS) entry which is preliminary data.</text>
</comment>
<feature type="transmembrane region" description="Helical" evidence="10">
    <location>
        <begin position="372"/>
        <end position="399"/>
    </location>
</feature>
<keyword evidence="3 9" id="KW-0349">Heme</keyword>
<comment type="similarity">
    <text evidence="2">Belongs to the oxidase-dependent Fe transporter (OFeT) (TC 9.A.10.1) family.</text>
</comment>
<dbReference type="GO" id="GO:0046872">
    <property type="term" value="F:metal ion binding"/>
    <property type="evidence" value="ECO:0007669"/>
    <property type="project" value="UniProtKB-KW"/>
</dbReference>
<feature type="transmembrane region" description="Helical" evidence="10">
    <location>
        <begin position="411"/>
        <end position="432"/>
    </location>
</feature>
<dbReference type="SUPFAM" id="SSF46626">
    <property type="entry name" value="Cytochrome c"/>
    <property type="match status" value="1"/>
</dbReference>
<feature type="signal peptide" evidence="11">
    <location>
        <begin position="1"/>
        <end position="19"/>
    </location>
</feature>
<dbReference type="GO" id="GO:0009055">
    <property type="term" value="F:electron transfer activity"/>
    <property type="evidence" value="ECO:0007669"/>
    <property type="project" value="InterPro"/>
</dbReference>
<evidence type="ECO:0000256" key="1">
    <source>
        <dbReference type="ARBA" id="ARBA00004141"/>
    </source>
</evidence>
<evidence type="ECO:0000256" key="11">
    <source>
        <dbReference type="SAM" id="SignalP"/>
    </source>
</evidence>
<proteinExistence type="inferred from homology"/>
<dbReference type="Gene3D" id="1.10.760.10">
    <property type="entry name" value="Cytochrome c-like domain"/>
    <property type="match status" value="1"/>
</dbReference>
<dbReference type="InterPro" id="IPR036909">
    <property type="entry name" value="Cyt_c-like_dom_sf"/>
</dbReference>
<feature type="chain" id="PRO_5016992328" evidence="11">
    <location>
        <begin position="20"/>
        <end position="630"/>
    </location>
</feature>
<evidence type="ECO:0000259" key="12">
    <source>
        <dbReference type="PROSITE" id="PS51007"/>
    </source>
</evidence>
<protein>
    <submittedName>
        <fullName evidence="13">High-affinity iron transporter</fullName>
    </submittedName>
</protein>
<organism evidence="13 14">
    <name type="scientific">Thioalbus denitrificans</name>
    <dbReference type="NCBI Taxonomy" id="547122"/>
    <lineage>
        <taxon>Bacteria</taxon>
        <taxon>Pseudomonadati</taxon>
        <taxon>Pseudomonadota</taxon>
        <taxon>Gammaproteobacteria</taxon>
        <taxon>Chromatiales</taxon>
        <taxon>Ectothiorhodospiraceae</taxon>
        <taxon>Thioalbus</taxon>
    </lineage>
</organism>
<keyword evidence="7 9" id="KW-0408">Iron</keyword>
<feature type="domain" description="Cytochrome c" evidence="12">
    <location>
        <begin position="124"/>
        <end position="211"/>
    </location>
</feature>
<dbReference type="InterPro" id="IPR004923">
    <property type="entry name" value="FTR1/Fip1/EfeU"/>
</dbReference>
<evidence type="ECO:0000256" key="2">
    <source>
        <dbReference type="ARBA" id="ARBA00008333"/>
    </source>
</evidence>
<evidence type="ECO:0000256" key="8">
    <source>
        <dbReference type="ARBA" id="ARBA00023136"/>
    </source>
</evidence>
<feature type="transmembrane region" description="Helical" evidence="10">
    <location>
        <begin position="444"/>
        <end position="461"/>
    </location>
</feature>
<evidence type="ECO:0000256" key="10">
    <source>
        <dbReference type="SAM" id="Phobius"/>
    </source>
</evidence>
<evidence type="ECO:0000313" key="13">
    <source>
        <dbReference type="EMBL" id="RCX31761.1"/>
    </source>
</evidence>
<dbReference type="AlphaFoldDB" id="A0A369CDX1"/>
<feature type="transmembrane region" description="Helical" evidence="10">
    <location>
        <begin position="554"/>
        <end position="578"/>
    </location>
</feature>
<keyword evidence="5 9" id="KW-0479">Metal-binding</keyword>